<evidence type="ECO:0000313" key="2">
    <source>
        <dbReference type="Proteomes" id="UP000029917"/>
    </source>
</evidence>
<reference evidence="1 2" key="2">
    <citation type="submission" date="2014-10" db="EMBL/GenBank/DDBJ databases">
        <title>Paracoccus sanguinis sp. nov., isolated from clinical specimens of New York State patients.</title>
        <authorList>
            <person name="Mingle L.A."/>
            <person name="Cole J.A."/>
            <person name="Lapierre P."/>
            <person name="Musser K.A."/>
        </authorList>
    </citation>
    <scope>NUCLEOTIDE SEQUENCE [LARGE SCALE GENOMIC DNA]</scope>
    <source>
        <strain evidence="1 2">HAMBI 3106</strain>
    </source>
</reference>
<organism evidence="1 2">
    <name type="scientific">Paracoccus sphaerophysae</name>
    <dbReference type="NCBI Taxonomy" id="690417"/>
    <lineage>
        <taxon>Bacteria</taxon>
        <taxon>Pseudomonadati</taxon>
        <taxon>Pseudomonadota</taxon>
        <taxon>Alphaproteobacteria</taxon>
        <taxon>Rhodobacterales</taxon>
        <taxon>Paracoccaceae</taxon>
        <taxon>Paracoccus</taxon>
    </lineage>
</organism>
<proteinExistence type="predicted"/>
<dbReference type="AlphaFoldDB" id="A0A099FCK0"/>
<dbReference type="OrthoDB" id="7841298at2"/>
<evidence type="ECO:0000313" key="1">
    <source>
        <dbReference type="EMBL" id="KGJ07926.1"/>
    </source>
</evidence>
<reference evidence="1 2" key="1">
    <citation type="submission" date="2014-09" db="EMBL/GenBank/DDBJ databases">
        <authorList>
            <person name="McGinnis J.M."/>
            <person name="Wolfgang W.J."/>
        </authorList>
    </citation>
    <scope>NUCLEOTIDE SEQUENCE [LARGE SCALE GENOMIC DNA]</scope>
    <source>
        <strain evidence="1 2">HAMBI 3106</strain>
    </source>
</reference>
<comment type="caution">
    <text evidence="1">The sequence shown here is derived from an EMBL/GenBank/DDBJ whole genome shotgun (WGS) entry which is preliminary data.</text>
</comment>
<accession>A0A099FCK0</accession>
<gene>
    <name evidence="1" type="ORF">IC63_06925</name>
</gene>
<keyword evidence="2" id="KW-1185">Reference proteome</keyword>
<protein>
    <submittedName>
        <fullName evidence="1">Uncharacterized protein</fullName>
    </submittedName>
</protein>
<dbReference type="Proteomes" id="UP000029917">
    <property type="component" value="Unassembled WGS sequence"/>
</dbReference>
<name>A0A099FCK0_9RHOB</name>
<dbReference type="RefSeq" id="WP_036718279.1">
    <property type="nucleotide sequence ID" value="NZ_JRKS01000015.1"/>
</dbReference>
<dbReference type="EMBL" id="JRKS01000015">
    <property type="protein sequence ID" value="KGJ07926.1"/>
    <property type="molecule type" value="Genomic_DNA"/>
</dbReference>
<dbReference type="STRING" id="690417.IC63_06925"/>
<sequence length="267" mass="27480">MPGTAPQVTAEVTAERVVAALGLDQLAEALAAEIVTAGDPLGPPPVAAPGQGADAGWRTIAGQVAPVGRVRAGLRAEVGRALETLDPAARAAIEPSLVFWESDLGRRVLALEFAARAAMADPAADAAARAEFAAAAGRELPRVEEVRQLIAAADLVEPAVAASMNVALAVMEGIADGADLPPDLLTADVWDMEPEIRAEQAAWIEALIFLSTGPLDGPELDRLIAETATPGGQRLNRIVDGAATEVLVPIARDLGRASAHRSKGSRL</sequence>